<feature type="region of interest" description="Disordered" evidence="1">
    <location>
        <begin position="1139"/>
        <end position="1164"/>
    </location>
</feature>
<reference evidence="3 4" key="1">
    <citation type="submission" date="2016-01" db="EMBL/GenBank/DDBJ databases">
        <title>The new phylogeny of the genus Mycobacterium.</title>
        <authorList>
            <person name="Tarcisio F."/>
            <person name="Conor M."/>
            <person name="Antonella G."/>
            <person name="Elisabetta G."/>
            <person name="Giulia F.S."/>
            <person name="Sara T."/>
            <person name="Anna F."/>
            <person name="Clotilde B."/>
            <person name="Roberto B."/>
            <person name="Veronica D.S."/>
            <person name="Fabio R."/>
            <person name="Monica P."/>
            <person name="Olivier J."/>
            <person name="Enrico T."/>
            <person name="Nicola S."/>
        </authorList>
    </citation>
    <scope>NUCLEOTIDE SEQUENCE [LARGE SCALE GENOMIC DNA]</scope>
    <source>
        <strain evidence="3 4">DSM 44803</strain>
    </source>
</reference>
<evidence type="ECO:0000313" key="4">
    <source>
        <dbReference type="Proteomes" id="UP000193781"/>
    </source>
</evidence>
<evidence type="ECO:0000256" key="1">
    <source>
        <dbReference type="SAM" id="MobiDB-lite"/>
    </source>
</evidence>
<dbReference type="Pfam" id="PF13020">
    <property type="entry name" value="NOV_C"/>
    <property type="match status" value="1"/>
</dbReference>
<dbReference type="InterPro" id="IPR024975">
    <property type="entry name" value="NOV_C"/>
</dbReference>
<dbReference type="PANTHER" id="PTHR32387:SF0">
    <property type="entry name" value="PROTEIN NO VEIN"/>
    <property type="match status" value="1"/>
</dbReference>
<keyword evidence="4" id="KW-1185">Reference proteome</keyword>
<protein>
    <recommendedName>
        <fullName evidence="2">Protein NO VEIN C-terminal domain-containing protein</fullName>
    </recommendedName>
</protein>
<comment type="caution">
    <text evidence="3">The sequence shown here is derived from an EMBL/GenBank/DDBJ whole genome shotgun (WGS) entry which is preliminary data.</text>
</comment>
<dbReference type="NCBIfam" id="NF047352">
    <property type="entry name" value="P_loop_sacsin"/>
    <property type="match status" value="1"/>
</dbReference>
<dbReference type="InterPro" id="IPR052957">
    <property type="entry name" value="Auxin_embryo_med"/>
</dbReference>
<dbReference type="EMBL" id="LQPH01000134">
    <property type="protein sequence ID" value="ORW20103.1"/>
    <property type="molecule type" value="Genomic_DNA"/>
</dbReference>
<dbReference type="RefSeq" id="WP_208618377.1">
    <property type="nucleotide sequence ID" value="NZ_JACKSS010000059.1"/>
</dbReference>
<dbReference type="PANTHER" id="PTHR32387">
    <property type="entry name" value="WU:FJ29H11"/>
    <property type="match status" value="1"/>
</dbReference>
<sequence length="1410" mass="154734">MESLLADELESVRDDVRGGRVRHALRTLAARASAENLVRDQYAGRYPFELIQNANDAGGDSGVSGGTVAFTLTNTALIVADQGTGFGIDQVEAICGFANSSKDPRKNIGYKGLGFKSVKEITSAPQIFAPLVQFGFDGPRAQQLVHDVVGAPGELPSVPHYAFPFRISPDDAGDDRGAVIDALDAGFTTVIRLPFKNEVSRDTVDQTLCETLHPQILLFLDHIDRLVVAGTSADFVATTDRDGGADCDEVLLSHHNKVDHFLVFRTERKIPDRKLVADLGGAWGKVEAVRLFAAVPLADDGLPTTEASEPLHVYFPTEEDSGLAIILNADFQLDAARLRIANAPNTVGYNGWLIDELAGFVADDVVPALLTRFENHPRVTAAVLYPEPRGSWPKRLRQALVRRLAESAFIPCADGAVRRPGEVNMLPWSVIDVAFFQTLLPNDTYRLVHADLDANGREHEVLRDDFAVEELDGGEMFADLNPPDEEMVTRYYEALVEWSNRAPSWESSWLGKTACVRLDSGEWAMPSEAFLPPRGEHHLPAGMSVPIADLPEVPGTEAMLKRAGLQTFGWRSVIIEYLVPILTNPEAEPAQRADAMSLLRDYHGSGGHDAAVEKEIGAVLLRAAACDGGEQTLVPAHHLYFSKEWRPDTDLTSIYGPFDQQEFLAEPRPDDQDLRGGEFKFFSWLGVEDKPRTFDLRWGGSDTSLPDYAKPSPQLDFKWQYAPGYQAASRCSQGHPRSQLLRSSPWIDRLDEIINGGDFAQLSTLWNSFGRHWSHYDKTLKAEFSCTTSAHSGARSRRFPSLVEHLLTSSAWVPALRNGGESLQVPGSLWHLPAGAPDAIADFLPVLAPGLLSKQSMCHALGIIDGDQPGARVMVEVLHRLNSEAEEAGHVTTSAKSIARWAMRKLDSVARDIPADEAQHIPVLARLDGSAVFDPRPYITSDRLAEETWQDLVPIYDGDRTARNLIDVLDLPVLEERVLVEVQAIGRDPIAEPRTVTDLETVMPQLLAAAGQLSPSLQVDISRKLNCLELACVQELSLQYQLDDEIRTAASPTSYIERYGGHRGTAYLALDRETGEVDWYSFASQLARHIDVEEAGDRFAILLTNPRGRSQWLTAHGISDADIIAAQELLSENQTIDEPAISDDVVETETPQPEPESGPKTDDETIEEWPAIDAAEGPTIQQDNVPNNGADARPPSAEGRTRQPKRNQSAENEPTVSKPSGSRGSNETPTDSQTAPSQREKRSANKVAAPEVNAVDESRPQGRFFSYVVPERSEVQSADPSESVSPGVNRAGVDRVLAYERAAGRDPQEQAHNNPGFDVASHHPDGSVARYIEIKSLLGKWAERGVAMSRRQARENADRGDDFWLYVVEFAMDDSRAKVLPIQNPMSKAGSFVFDSGWSAWSASDDSEKS</sequence>
<gene>
    <name evidence="3" type="ORF">AWC17_08365</name>
</gene>
<feature type="domain" description="Protein NO VEIN C-terminal" evidence="2">
    <location>
        <begin position="1292"/>
        <end position="1376"/>
    </location>
</feature>
<dbReference type="Proteomes" id="UP000193781">
    <property type="component" value="Unassembled WGS sequence"/>
</dbReference>
<accession>A0A1X1Z9M8</accession>
<proteinExistence type="predicted"/>
<feature type="region of interest" description="Disordered" evidence="1">
    <location>
        <begin position="1176"/>
        <end position="1262"/>
    </location>
</feature>
<name>A0A1X1Z9M8_9MYCO</name>
<dbReference type="InterPro" id="IPR036890">
    <property type="entry name" value="HATPase_C_sf"/>
</dbReference>
<evidence type="ECO:0000259" key="2">
    <source>
        <dbReference type="Pfam" id="PF13020"/>
    </source>
</evidence>
<organism evidence="3 4">
    <name type="scientific">Mycobacterium nebraskense</name>
    <dbReference type="NCBI Taxonomy" id="244292"/>
    <lineage>
        <taxon>Bacteria</taxon>
        <taxon>Bacillati</taxon>
        <taxon>Actinomycetota</taxon>
        <taxon>Actinomycetes</taxon>
        <taxon>Mycobacteriales</taxon>
        <taxon>Mycobacteriaceae</taxon>
        <taxon>Mycobacterium</taxon>
    </lineage>
</organism>
<evidence type="ECO:0000313" key="3">
    <source>
        <dbReference type="EMBL" id="ORW20103.1"/>
    </source>
</evidence>
<dbReference type="Gene3D" id="3.30.565.10">
    <property type="entry name" value="Histidine kinase-like ATPase, C-terminal domain"/>
    <property type="match status" value="1"/>
</dbReference>
<feature type="compositionally biased region" description="Polar residues" evidence="1">
    <location>
        <begin position="1206"/>
        <end position="1237"/>
    </location>
</feature>
<dbReference type="SUPFAM" id="SSF55874">
    <property type="entry name" value="ATPase domain of HSP90 chaperone/DNA topoisomerase II/histidine kinase"/>
    <property type="match status" value="1"/>
</dbReference>